<dbReference type="InterPro" id="IPR027417">
    <property type="entry name" value="P-loop_NTPase"/>
</dbReference>
<dbReference type="OrthoDB" id="775260at2759"/>
<dbReference type="PANTHER" id="PTHR11088:SF60">
    <property type="entry name" value="TRNA DIMETHYLALLYLTRANSFERASE"/>
    <property type="match status" value="1"/>
</dbReference>
<evidence type="ECO:0000313" key="11">
    <source>
        <dbReference type="EMBL" id="PXF42631.1"/>
    </source>
</evidence>
<comment type="cofactor">
    <cofactor evidence="1">
        <name>Mg(2+)</name>
        <dbReference type="ChEBI" id="CHEBI:18420"/>
    </cofactor>
</comment>
<evidence type="ECO:0000256" key="3">
    <source>
        <dbReference type="ARBA" id="ARBA00012665"/>
    </source>
</evidence>
<dbReference type="EC" id="2.5.1.75" evidence="3"/>
<evidence type="ECO:0000256" key="1">
    <source>
        <dbReference type="ARBA" id="ARBA00001946"/>
    </source>
</evidence>
<protein>
    <recommendedName>
        <fullName evidence="3">tRNA dimethylallyltransferase</fullName>
        <ecNumber evidence="3">2.5.1.75</ecNumber>
    </recommendedName>
</protein>
<keyword evidence="4 10" id="KW-0808">Transferase</keyword>
<evidence type="ECO:0000256" key="5">
    <source>
        <dbReference type="ARBA" id="ARBA00022694"/>
    </source>
</evidence>
<dbReference type="EMBL" id="NBIV01000155">
    <property type="protein sequence ID" value="PXF42631.1"/>
    <property type="molecule type" value="Genomic_DNA"/>
</dbReference>
<dbReference type="Gene3D" id="3.40.50.300">
    <property type="entry name" value="P-loop containing nucleotide triphosphate hydrolases"/>
    <property type="match status" value="1"/>
</dbReference>
<keyword evidence="6 10" id="KW-0547">Nucleotide-binding</keyword>
<dbReference type="GO" id="GO:0006400">
    <property type="term" value="P:tRNA modification"/>
    <property type="evidence" value="ECO:0007669"/>
    <property type="project" value="TreeGrafter"/>
</dbReference>
<dbReference type="GO" id="GO:0005524">
    <property type="term" value="F:ATP binding"/>
    <property type="evidence" value="ECO:0007669"/>
    <property type="project" value="UniProtKB-KW"/>
</dbReference>
<dbReference type="HAMAP" id="MF_00185">
    <property type="entry name" value="IPP_trans"/>
    <property type="match status" value="1"/>
</dbReference>
<dbReference type="AlphaFoldDB" id="A0A2V3IKN6"/>
<dbReference type="STRING" id="448386.A0A2V3IKN6"/>
<evidence type="ECO:0000256" key="9">
    <source>
        <dbReference type="ARBA" id="ARBA00049563"/>
    </source>
</evidence>
<evidence type="ECO:0000256" key="8">
    <source>
        <dbReference type="ARBA" id="ARBA00022842"/>
    </source>
</evidence>
<dbReference type="InterPro" id="IPR039657">
    <property type="entry name" value="Dimethylallyltransferase"/>
</dbReference>
<name>A0A2V3IKN6_9FLOR</name>
<dbReference type="Proteomes" id="UP000247409">
    <property type="component" value="Unassembled WGS sequence"/>
</dbReference>
<dbReference type="Pfam" id="PF01715">
    <property type="entry name" value="IPPT"/>
    <property type="match status" value="2"/>
</dbReference>
<accession>A0A2V3IKN6</accession>
<dbReference type="PANTHER" id="PTHR11088">
    <property type="entry name" value="TRNA DIMETHYLALLYLTRANSFERASE"/>
    <property type="match status" value="1"/>
</dbReference>
<evidence type="ECO:0000256" key="2">
    <source>
        <dbReference type="ARBA" id="ARBA00005842"/>
    </source>
</evidence>
<dbReference type="InterPro" id="IPR018022">
    <property type="entry name" value="IPT"/>
</dbReference>
<keyword evidence="12" id="KW-1185">Reference proteome</keyword>
<evidence type="ECO:0000256" key="10">
    <source>
        <dbReference type="RuleBase" id="RU003785"/>
    </source>
</evidence>
<organism evidence="11 12">
    <name type="scientific">Gracilariopsis chorda</name>
    <dbReference type="NCBI Taxonomy" id="448386"/>
    <lineage>
        <taxon>Eukaryota</taxon>
        <taxon>Rhodophyta</taxon>
        <taxon>Florideophyceae</taxon>
        <taxon>Rhodymeniophycidae</taxon>
        <taxon>Gracilariales</taxon>
        <taxon>Gracilariaceae</taxon>
        <taxon>Gracilariopsis</taxon>
    </lineage>
</organism>
<comment type="catalytic activity">
    <reaction evidence="9">
        <text>adenosine(37) in tRNA + dimethylallyl diphosphate = N(6)-dimethylallyladenosine(37) in tRNA + diphosphate</text>
        <dbReference type="Rhea" id="RHEA:26482"/>
        <dbReference type="Rhea" id="RHEA-COMP:10162"/>
        <dbReference type="Rhea" id="RHEA-COMP:10375"/>
        <dbReference type="ChEBI" id="CHEBI:33019"/>
        <dbReference type="ChEBI" id="CHEBI:57623"/>
        <dbReference type="ChEBI" id="CHEBI:74411"/>
        <dbReference type="ChEBI" id="CHEBI:74415"/>
        <dbReference type="EC" id="2.5.1.75"/>
    </reaction>
</comment>
<keyword evidence="5" id="KW-0819">tRNA processing</keyword>
<dbReference type="SUPFAM" id="SSF52540">
    <property type="entry name" value="P-loop containing nucleoside triphosphate hydrolases"/>
    <property type="match status" value="1"/>
</dbReference>
<comment type="similarity">
    <text evidence="2 10">Belongs to the IPP transferase family.</text>
</comment>
<evidence type="ECO:0000256" key="6">
    <source>
        <dbReference type="ARBA" id="ARBA00022741"/>
    </source>
</evidence>
<sequence>MRYAFIRMIMSCPGFNSRPSIQHASPSGSKITASRPKVLVLAGPTAVGKSAAALKLCQLVRGEIISADSVQIYKSLNVGANKPSEEELNLVPHHMLDIADPSCDEYTAGDFYRAARDTVRDVLHREMLPVVVGGTMMYVRWFVYGRPATPRSDMKAKQKVSEALKSVRGDWDAALALLAQRDPKRAAMLFRNDWYRLGRALEIVETTGTPMTEMPLQGGAPQTHYSGDALDYDFRCVFLYDDRIPLNRRIDERCEDMILPRRDLAQQDDWEQCFEKSMLTEVSELLRCRGLRVSSTSPAFAIGYRQTITYLVARAIAKQGKTVEDDTRADGQETVSSGSNDDVLAFRSFLEGFQSATRGYARAQAKWFRKEMLFHWVKAGASAGDVVANIVQMTESEYKQFREQSEADQLERRQSIVEQGKAMKRYVTKKEWLINDSIAEARAVFLAERCASDLASSKSADDLDNIRRTILCIK</sequence>
<reference evidence="11 12" key="1">
    <citation type="journal article" date="2018" name="Mol. Biol. Evol.">
        <title>Analysis of the draft genome of the red seaweed Gracilariopsis chorda provides insights into genome size evolution in Rhodophyta.</title>
        <authorList>
            <person name="Lee J."/>
            <person name="Yang E.C."/>
            <person name="Graf L."/>
            <person name="Yang J.H."/>
            <person name="Qiu H."/>
            <person name="Zel Zion U."/>
            <person name="Chan C.X."/>
            <person name="Stephens T.G."/>
            <person name="Weber A.P.M."/>
            <person name="Boo G.H."/>
            <person name="Boo S.M."/>
            <person name="Kim K.M."/>
            <person name="Shin Y."/>
            <person name="Jung M."/>
            <person name="Lee S.J."/>
            <person name="Yim H.S."/>
            <person name="Lee J.H."/>
            <person name="Bhattacharya D."/>
            <person name="Yoon H.S."/>
        </authorList>
    </citation>
    <scope>NUCLEOTIDE SEQUENCE [LARGE SCALE GENOMIC DNA]</scope>
    <source>
        <strain evidence="11 12">SKKU-2015</strain>
        <tissue evidence="11">Whole body</tissue>
    </source>
</reference>
<dbReference type="Gene3D" id="1.10.20.140">
    <property type="match status" value="1"/>
</dbReference>
<dbReference type="GO" id="GO:0052381">
    <property type="term" value="F:tRNA dimethylallyltransferase activity"/>
    <property type="evidence" value="ECO:0007669"/>
    <property type="project" value="UniProtKB-EC"/>
</dbReference>
<evidence type="ECO:0000256" key="4">
    <source>
        <dbReference type="ARBA" id="ARBA00022679"/>
    </source>
</evidence>
<evidence type="ECO:0000313" key="12">
    <source>
        <dbReference type="Proteomes" id="UP000247409"/>
    </source>
</evidence>
<keyword evidence="8" id="KW-0460">Magnesium</keyword>
<gene>
    <name evidence="11" type="ORF">BWQ96_07635</name>
</gene>
<evidence type="ECO:0000256" key="7">
    <source>
        <dbReference type="ARBA" id="ARBA00022840"/>
    </source>
</evidence>
<proteinExistence type="inferred from homology"/>
<keyword evidence="7 10" id="KW-0067">ATP-binding</keyword>
<comment type="caution">
    <text evidence="11">The sequence shown here is derived from an EMBL/GenBank/DDBJ whole genome shotgun (WGS) entry which is preliminary data.</text>
</comment>
<dbReference type="NCBIfam" id="TIGR00174">
    <property type="entry name" value="miaA"/>
    <property type="match status" value="1"/>
</dbReference>